<sequence length="324" mass="36876">MGYKIPTLQELLDLQQQRQDNKNEPVTIQEQKLPLQATLVMFHDFLRKTHCDENLQFWLMTDPFVSQEQQQLGRAMGNWNRIYDTFIRQNSPKECNFPESIRTVFDDHYSLQSIPERQQIELARNHILNLLEDAYTRFHRHLLDSCNINNGKFKPFTHQKSVSAGSAVNSNSSSAYQSAPRYHRNSLSRPPLRISNSDADPRTTRRMSECAVSDDDDECYLSVYSESTRPSSSRRLSISTKQRQQHLSTSALSGLHNNAVSSLRASKSNPQTVAILEGNARNTSCSILMNTAATTACKLKTRKQIFSKFKFGRRSSSSSSTSSS</sequence>
<keyword evidence="4" id="KW-1185">Reference proteome</keyword>
<dbReference type="KEGG" id="erc:Ecym_5412"/>
<dbReference type="OrthoDB" id="10266999at2759"/>
<dbReference type="SMART" id="SM00315">
    <property type="entry name" value="RGS"/>
    <property type="match status" value="1"/>
</dbReference>
<feature type="compositionally biased region" description="Basic and acidic residues" evidence="1">
    <location>
        <begin position="199"/>
        <end position="208"/>
    </location>
</feature>
<evidence type="ECO:0000256" key="1">
    <source>
        <dbReference type="SAM" id="MobiDB-lite"/>
    </source>
</evidence>
<dbReference type="GeneID" id="11470801"/>
<dbReference type="RefSeq" id="XP_003646983.1">
    <property type="nucleotide sequence ID" value="XM_003646935.1"/>
</dbReference>
<dbReference type="EMBL" id="CP002501">
    <property type="protein sequence ID" value="AET40166.1"/>
    <property type="molecule type" value="Genomic_DNA"/>
</dbReference>
<feature type="region of interest" description="Disordered" evidence="1">
    <location>
        <begin position="164"/>
        <end position="208"/>
    </location>
</feature>
<dbReference type="InterPro" id="IPR016137">
    <property type="entry name" value="RGS"/>
</dbReference>
<feature type="domain" description="RGS" evidence="2">
    <location>
        <begin position="41"/>
        <end position="133"/>
    </location>
</feature>
<proteinExistence type="predicted"/>
<protein>
    <recommendedName>
        <fullName evidence="2">RGS domain-containing protein</fullName>
    </recommendedName>
</protein>
<dbReference type="CDD" id="cd07440">
    <property type="entry name" value="RGS"/>
    <property type="match status" value="1"/>
</dbReference>
<feature type="compositionally biased region" description="Low complexity" evidence="1">
    <location>
        <begin position="164"/>
        <end position="179"/>
    </location>
</feature>
<dbReference type="AlphaFoldDB" id="I6NDM4"/>
<dbReference type="FunCoup" id="I6NDM4">
    <property type="interactions" value="119"/>
</dbReference>
<dbReference type="PANTHER" id="PTHR10845:SF192">
    <property type="entry name" value="DOUBLE HIT, ISOFORM B"/>
    <property type="match status" value="1"/>
</dbReference>
<dbReference type="InterPro" id="IPR036305">
    <property type="entry name" value="RGS_sf"/>
</dbReference>
<dbReference type="OMA" id="RMSECAV"/>
<dbReference type="Pfam" id="PF00615">
    <property type="entry name" value="RGS"/>
    <property type="match status" value="1"/>
</dbReference>
<dbReference type="HOGENOM" id="CLU_877092_0_0_1"/>
<dbReference type="SUPFAM" id="SSF48097">
    <property type="entry name" value="Regulator of G-protein signaling, RGS"/>
    <property type="match status" value="1"/>
</dbReference>
<accession>I6NDM4</accession>
<evidence type="ECO:0000313" key="3">
    <source>
        <dbReference type="EMBL" id="AET40166.1"/>
    </source>
</evidence>
<evidence type="ECO:0000259" key="2">
    <source>
        <dbReference type="PROSITE" id="PS50132"/>
    </source>
</evidence>
<dbReference type="Proteomes" id="UP000006790">
    <property type="component" value="Chromosome 5"/>
</dbReference>
<evidence type="ECO:0000313" key="4">
    <source>
        <dbReference type="Proteomes" id="UP000006790"/>
    </source>
</evidence>
<reference evidence="3 4" key="1">
    <citation type="journal article" date="2011" name="G3 (Bethesda)">
        <title>Genome evolution in the Eremothecium clade of the Saccharomyces complex revealed by comparative genomics.</title>
        <authorList>
            <person name="Wendland J."/>
            <person name="Walther A."/>
        </authorList>
    </citation>
    <scope>NUCLEOTIDE SEQUENCE [LARGE SCALE GENOMIC DNA]</scope>
    <source>
        <strain evidence="4">CBS 270.75 / DBVPG 7215 / KCTC 17166 / NRRL Y-17582</strain>
    </source>
</reference>
<dbReference type="eggNOG" id="KOG3589">
    <property type="taxonomic scope" value="Eukaryota"/>
</dbReference>
<dbReference type="Gene3D" id="1.10.167.10">
    <property type="entry name" value="Regulator of G-protein Signalling 4, domain 2"/>
    <property type="match status" value="1"/>
</dbReference>
<dbReference type="STRING" id="931890.I6NDM4"/>
<dbReference type="PROSITE" id="PS50132">
    <property type="entry name" value="RGS"/>
    <property type="match status" value="1"/>
</dbReference>
<dbReference type="PANTHER" id="PTHR10845">
    <property type="entry name" value="REGULATOR OF G PROTEIN SIGNALING"/>
    <property type="match status" value="1"/>
</dbReference>
<dbReference type="InterPro" id="IPR044926">
    <property type="entry name" value="RGS_subdomain_2"/>
</dbReference>
<organism evidence="3 4">
    <name type="scientific">Eremothecium cymbalariae (strain CBS 270.75 / DBVPG 7215 / KCTC 17166 / NRRL Y-17582)</name>
    <name type="common">Yeast</name>
    <dbReference type="NCBI Taxonomy" id="931890"/>
    <lineage>
        <taxon>Eukaryota</taxon>
        <taxon>Fungi</taxon>
        <taxon>Dikarya</taxon>
        <taxon>Ascomycota</taxon>
        <taxon>Saccharomycotina</taxon>
        <taxon>Saccharomycetes</taxon>
        <taxon>Saccharomycetales</taxon>
        <taxon>Saccharomycetaceae</taxon>
        <taxon>Eremothecium</taxon>
    </lineage>
</organism>
<dbReference type="InParanoid" id="I6NDM4"/>
<gene>
    <name evidence="3" type="ordered locus">Ecym_5412</name>
</gene>
<name>I6NDM4_ERECY</name>